<dbReference type="PANTHER" id="PTHR37984:SF15">
    <property type="entry name" value="INTEGRASE CATALYTIC DOMAIN-CONTAINING PROTEIN"/>
    <property type="match status" value="1"/>
</dbReference>
<evidence type="ECO:0000313" key="4">
    <source>
        <dbReference type="Proteomes" id="UP000290572"/>
    </source>
</evidence>
<keyword evidence="4" id="KW-1185">Reference proteome</keyword>
<dbReference type="SUPFAM" id="SSF53098">
    <property type="entry name" value="Ribonuclease H-like"/>
    <property type="match status" value="1"/>
</dbReference>
<feature type="region of interest" description="Disordered" evidence="1">
    <location>
        <begin position="1"/>
        <end position="22"/>
    </location>
</feature>
<dbReference type="AlphaFoldDB" id="A0A498NZD8"/>
<evidence type="ECO:0000313" key="2">
    <source>
        <dbReference type="EMBL" id="RXN12960.1"/>
    </source>
</evidence>
<name>A0A498NZD8_LABRO</name>
<dbReference type="InterPro" id="IPR050951">
    <property type="entry name" value="Retrovirus_Pol_polyprotein"/>
</dbReference>
<dbReference type="InterPro" id="IPR036397">
    <property type="entry name" value="RNaseH_sf"/>
</dbReference>
<accession>A0A498NZD8</accession>
<protein>
    <submittedName>
        <fullName evidence="3">Paraneoplastic antigen</fullName>
    </submittedName>
</protein>
<feature type="region of interest" description="Disordered" evidence="1">
    <location>
        <begin position="227"/>
        <end position="298"/>
    </location>
</feature>
<proteinExistence type="predicted"/>
<feature type="compositionally biased region" description="Polar residues" evidence="1">
    <location>
        <begin position="288"/>
        <end position="298"/>
    </location>
</feature>
<dbReference type="Gene3D" id="3.30.420.10">
    <property type="entry name" value="Ribonuclease H-like superfamily/Ribonuclease H"/>
    <property type="match status" value="1"/>
</dbReference>
<evidence type="ECO:0000313" key="3">
    <source>
        <dbReference type="EMBL" id="RXN37271.1"/>
    </source>
</evidence>
<evidence type="ECO:0000256" key="1">
    <source>
        <dbReference type="SAM" id="MobiDB-lite"/>
    </source>
</evidence>
<dbReference type="GO" id="GO:0003676">
    <property type="term" value="F:nucleic acid binding"/>
    <property type="evidence" value="ECO:0007669"/>
    <property type="project" value="InterPro"/>
</dbReference>
<organism evidence="3 4">
    <name type="scientific">Labeo rohita</name>
    <name type="common">Indian major carp</name>
    <name type="synonym">Cyprinus rohita</name>
    <dbReference type="NCBI Taxonomy" id="84645"/>
    <lineage>
        <taxon>Eukaryota</taxon>
        <taxon>Metazoa</taxon>
        <taxon>Chordata</taxon>
        <taxon>Craniata</taxon>
        <taxon>Vertebrata</taxon>
        <taxon>Euteleostomi</taxon>
        <taxon>Actinopterygii</taxon>
        <taxon>Neopterygii</taxon>
        <taxon>Teleostei</taxon>
        <taxon>Ostariophysi</taxon>
        <taxon>Cypriniformes</taxon>
        <taxon>Cyprinidae</taxon>
        <taxon>Labeoninae</taxon>
        <taxon>Labeonini</taxon>
        <taxon>Labeo</taxon>
    </lineage>
</organism>
<reference evidence="3 4" key="1">
    <citation type="submission" date="2018-03" db="EMBL/GenBank/DDBJ databases">
        <title>Draft genome sequence of Rohu Carp (Labeo rohita).</title>
        <authorList>
            <person name="Das P."/>
            <person name="Kushwaha B."/>
            <person name="Joshi C.G."/>
            <person name="Kumar D."/>
            <person name="Nagpure N.S."/>
            <person name="Sahoo L."/>
            <person name="Das S.P."/>
            <person name="Bit A."/>
            <person name="Patnaik S."/>
            <person name="Meher P.K."/>
            <person name="Jayasankar P."/>
            <person name="Koringa P.G."/>
            <person name="Patel N.V."/>
            <person name="Hinsu A.T."/>
            <person name="Kumar R."/>
            <person name="Pandey M."/>
            <person name="Agarwal S."/>
            <person name="Srivastava S."/>
            <person name="Singh M."/>
            <person name="Iquebal M.A."/>
            <person name="Jaiswal S."/>
            <person name="Angadi U.B."/>
            <person name="Kumar N."/>
            <person name="Raza M."/>
            <person name="Shah T.M."/>
            <person name="Rai A."/>
            <person name="Jena J.K."/>
        </authorList>
    </citation>
    <scope>NUCLEOTIDE SEQUENCE [LARGE SCALE GENOMIC DNA]</scope>
    <source>
        <strain evidence="3">DASCIFA01</strain>
        <tissue evidence="3">Testis</tissue>
    </source>
</reference>
<dbReference type="STRING" id="84645.A0A498NZD8"/>
<dbReference type="PANTHER" id="PTHR37984">
    <property type="entry name" value="PROTEIN CBG26694"/>
    <property type="match status" value="1"/>
</dbReference>
<comment type="caution">
    <text evidence="3">The sequence shown here is derived from an EMBL/GenBank/DDBJ whole genome shotgun (WGS) entry which is preliminary data.</text>
</comment>
<dbReference type="EMBL" id="QBIY01013024">
    <property type="protein sequence ID" value="RXN12960.1"/>
    <property type="molecule type" value="Genomic_DNA"/>
</dbReference>
<gene>
    <name evidence="3" type="ORF">ROHU_002182</name>
    <name evidence="2" type="ORF">ROHU_009965</name>
</gene>
<dbReference type="EMBL" id="QBIY01006046">
    <property type="protein sequence ID" value="RXN37271.1"/>
    <property type="molecule type" value="Genomic_DNA"/>
</dbReference>
<dbReference type="Proteomes" id="UP000290572">
    <property type="component" value="Unassembled WGS sequence"/>
</dbReference>
<dbReference type="InterPro" id="IPR012337">
    <property type="entry name" value="RNaseH-like_sf"/>
</dbReference>
<sequence length="298" mass="33527">MLGIWKSRTTPYHPQGDPQPERFNRTLLSMLGTLEDEKKHRWHKLASDATFTNHQKNKARYDSRVKHQVLEEGDRVLVKNLGLTGKHKLQDRWSSVPHIVVAKLPNVPVYRLKPEGGARREKTLHRDHLLPIGESVRKTRKPVTRSDRAVRKCGVHSNSPVNLPHSSSSSESEMYYGYVECRPKVLDLPRRKPEPISMDTAEQGDDVALVHEPSDVGDELLVVLPERDGEPSGSFVGDPTESESEGGDYPVSKDSDKANQSSHPYRLRSRVEPASRLSYDAPGKPTDRSITLVQSAQL</sequence>